<feature type="domain" description="AP2/ERF" evidence="7">
    <location>
        <begin position="69"/>
        <end position="127"/>
    </location>
</feature>
<dbReference type="PROSITE" id="PS51032">
    <property type="entry name" value="AP2_ERF"/>
    <property type="match status" value="1"/>
</dbReference>
<evidence type="ECO:0000256" key="6">
    <source>
        <dbReference type="SAM" id="MobiDB-lite"/>
    </source>
</evidence>
<dbReference type="InterPro" id="IPR050913">
    <property type="entry name" value="AP2/ERF_ERF"/>
</dbReference>
<proteinExistence type="predicted"/>
<comment type="caution">
    <text evidence="8">The sequence shown here is derived from an EMBL/GenBank/DDBJ whole genome shotgun (WGS) entry which is preliminary data.</text>
</comment>
<evidence type="ECO:0000256" key="5">
    <source>
        <dbReference type="ARBA" id="ARBA00023242"/>
    </source>
</evidence>
<evidence type="ECO:0000256" key="2">
    <source>
        <dbReference type="ARBA" id="ARBA00023015"/>
    </source>
</evidence>
<dbReference type="EMBL" id="JABTTQ020001205">
    <property type="protein sequence ID" value="KAK6133843.1"/>
    <property type="molecule type" value="Genomic_DNA"/>
</dbReference>
<dbReference type="InterPro" id="IPR001471">
    <property type="entry name" value="AP2/ERF_dom"/>
</dbReference>
<comment type="subcellular location">
    <subcellularLocation>
        <location evidence="1">Nucleus</location>
    </subcellularLocation>
</comment>
<sequence>MRKIRIICNDPDATDSSDDEGPNKEKKMKRIVHEPLQNSNNADKNIKKKTFLPPSGEPKTFLSPSGEPRSREARPPRKWGKWAAEIRDPREHKRVWLGTFNTAEEASRAYELKRLEYEARAKNAEFSYNDGNCKNKTVRSIVVSKRVENIKHKKDHKKDDVVYVSDDSSVSAVSFDSRTSPSSVLELDPITSVLGANNKSEDHKGNNIPKPETVDFGQMNDELMALAQIGDEIDLDFELDSLFVDADFAAPLDDLVCGIEDFPICDIGDEPSALPDFDFDFNLEACDEALAWMDDWLMRCMMWTLALENSQKYKRRSHVPEIIEKNTEKLGGNATSNPWEETSTIIEKPAIANEKLPWTT</sequence>
<dbReference type="InterPro" id="IPR036955">
    <property type="entry name" value="AP2/ERF_dom_sf"/>
</dbReference>
<dbReference type="SMART" id="SM00380">
    <property type="entry name" value="AP2"/>
    <property type="match status" value="1"/>
</dbReference>
<dbReference type="PRINTS" id="PR00367">
    <property type="entry name" value="ETHRSPELEMNT"/>
</dbReference>
<evidence type="ECO:0000256" key="1">
    <source>
        <dbReference type="ARBA" id="ARBA00004123"/>
    </source>
</evidence>
<accession>A0ABR0VFD3</accession>
<reference evidence="8 9" key="1">
    <citation type="journal article" date="2021" name="Comput. Struct. Biotechnol. J.">
        <title>De novo genome assembly of the potent medicinal plant Rehmannia glutinosa using nanopore technology.</title>
        <authorList>
            <person name="Ma L."/>
            <person name="Dong C."/>
            <person name="Song C."/>
            <person name="Wang X."/>
            <person name="Zheng X."/>
            <person name="Niu Y."/>
            <person name="Chen S."/>
            <person name="Feng W."/>
        </authorList>
    </citation>
    <scope>NUCLEOTIDE SEQUENCE [LARGE SCALE GENOMIC DNA]</scope>
    <source>
        <strain evidence="8">DH-2019</strain>
    </source>
</reference>
<dbReference type="PANTHER" id="PTHR31194:SF62">
    <property type="entry name" value="ETHYLENE-RESPONSIVE TRANSCRIPTION FACTOR ERF118"/>
    <property type="match status" value="1"/>
</dbReference>
<keyword evidence="3" id="KW-0238">DNA-binding</keyword>
<evidence type="ECO:0000313" key="9">
    <source>
        <dbReference type="Proteomes" id="UP001318860"/>
    </source>
</evidence>
<gene>
    <name evidence="8" type="ORF">DH2020_032393</name>
</gene>
<dbReference type="PANTHER" id="PTHR31194">
    <property type="entry name" value="SHN SHINE , DNA BINDING / TRANSCRIPTION FACTOR"/>
    <property type="match status" value="1"/>
</dbReference>
<feature type="region of interest" description="Disordered" evidence="6">
    <location>
        <begin position="1"/>
        <end position="78"/>
    </location>
</feature>
<name>A0ABR0VFD3_REHGL</name>
<dbReference type="InterPro" id="IPR016177">
    <property type="entry name" value="DNA-bd_dom_sf"/>
</dbReference>
<dbReference type="Gene3D" id="3.30.730.10">
    <property type="entry name" value="AP2/ERF domain"/>
    <property type="match status" value="1"/>
</dbReference>
<evidence type="ECO:0000256" key="4">
    <source>
        <dbReference type="ARBA" id="ARBA00023163"/>
    </source>
</evidence>
<evidence type="ECO:0000259" key="7">
    <source>
        <dbReference type="PROSITE" id="PS51032"/>
    </source>
</evidence>
<dbReference type="SUPFAM" id="SSF54171">
    <property type="entry name" value="DNA-binding domain"/>
    <property type="match status" value="1"/>
</dbReference>
<keyword evidence="2" id="KW-0805">Transcription regulation</keyword>
<evidence type="ECO:0000256" key="3">
    <source>
        <dbReference type="ARBA" id="ARBA00023125"/>
    </source>
</evidence>
<keyword evidence="9" id="KW-1185">Reference proteome</keyword>
<keyword evidence="5" id="KW-0539">Nucleus</keyword>
<dbReference type="Proteomes" id="UP001318860">
    <property type="component" value="Unassembled WGS sequence"/>
</dbReference>
<protein>
    <recommendedName>
        <fullName evidence="7">AP2/ERF domain-containing protein</fullName>
    </recommendedName>
</protein>
<organism evidence="8 9">
    <name type="scientific">Rehmannia glutinosa</name>
    <name type="common">Chinese foxglove</name>
    <dbReference type="NCBI Taxonomy" id="99300"/>
    <lineage>
        <taxon>Eukaryota</taxon>
        <taxon>Viridiplantae</taxon>
        <taxon>Streptophyta</taxon>
        <taxon>Embryophyta</taxon>
        <taxon>Tracheophyta</taxon>
        <taxon>Spermatophyta</taxon>
        <taxon>Magnoliopsida</taxon>
        <taxon>eudicotyledons</taxon>
        <taxon>Gunneridae</taxon>
        <taxon>Pentapetalae</taxon>
        <taxon>asterids</taxon>
        <taxon>lamiids</taxon>
        <taxon>Lamiales</taxon>
        <taxon>Orobanchaceae</taxon>
        <taxon>Rehmannieae</taxon>
        <taxon>Rehmannia</taxon>
    </lineage>
</organism>
<dbReference type="CDD" id="cd00018">
    <property type="entry name" value="AP2"/>
    <property type="match status" value="1"/>
</dbReference>
<dbReference type="Pfam" id="PF00847">
    <property type="entry name" value="AP2"/>
    <property type="match status" value="1"/>
</dbReference>
<keyword evidence="4" id="KW-0804">Transcription</keyword>
<evidence type="ECO:0000313" key="8">
    <source>
        <dbReference type="EMBL" id="KAK6133843.1"/>
    </source>
</evidence>